<feature type="transmembrane region" description="Helical" evidence="9">
    <location>
        <begin position="208"/>
        <end position="232"/>
    </location>
</feature>
<evidence type="ECO:0000256" key="9">
    <source>
        <dbReference type="SAM" id="Phobius"/>
    </source>
</evidence>
<evidence type="ECO:0000256" key="7">
    <source>
        <dbReference type="ARBA" id="ARBA00022840"/>
    </source>
</evidence>
<evidence type="ECO:0000256" key="3">
    <source>
        <dbReference type="ARBA" id="ARBA00022553"/>
    </source>
</evidence>
<keyword evidence="7" id="KW-0067">ATP-binding</keyword>
<dbReference type="InterPro" id="IPR036890">
    <property type="entry name" value="HATPase_C_sf"/>
</dbReference>
<reference evidence="11 12" key="1">
    <citation type="journal article" date="2017" name="ISME J.">
        <title>Energy and carbon metabolisms in a deep terrestrial subsurface fluid microbial community.</title>
        <authorList>
            <person name="Momper L."/>
            <person name="Jungbluth S.P."/>
            <person name="Lee M.D."/>
            <person name="Amend J.P."/>
        </authorList>
    </citation>
    <scope>NUCLEOTIDE SEQUENCE [LARGE SCALE GENOMIC DNA]</scope>
    <source>
        <strain evidence="11">SURF_17</strain>
    </source>
</reference>
<dbReference type="Gene3D" id="3.30.450.40">
    <property type="match status" value="1"/>
</dbReference>
<feature type="domain" description="Histidine kinase" evidence="10">
    <location>
        <begin position="490"/>
        <end position="702"/>
    </location>
</feature>
<feature type="transmembrane region" description="Helical" evidence="9">
    <location>
        <begin position="67"/>
        <end position="90"/>
    </location>
</feature>
<dbReference type="EMBL" id="QZKI01000075">
    <property type="protein sequence ID" value="RJP70049.1"/>
    <property type="molecule type" value="Genomic_DNA"/>
</dbReference>
<dbReference type="Proteomes" id="UP000285961">
    <property type="component" value="Unassembled WGS sequence"/>
</dbReference>
<dbReference type="PANTHER" id="PTHR43065">
    <property type="entry name" value="SENSOR HISTIDINE KINASE"/>
    <property type="match status" value="1"/>
</dbReference>
<dbReference type="SMART" id="SM00387">
    <property type="entry name" value="HATPase_c"/>
    <property type="match status" value="1"/>
</dbReference>
<keyword evidence="8" id="KW-0902">Two-component regulatory system</keyword>
<accession>A0A419EY76</accession>
<name>A0A419EY76_9BACT</name>
<feature type="transmembrane region" description="Helical" evidence="9">
    <location>
        <begin position="179"/>
        <end position="202"/>
    </location>
</feature>
<feature type="transmembrane region" description="Helical" evidence="9">
    <location>
        <begin position="38"/>
        <end position="55"/>
    </location>
</feature>
<dbReference type="AlphaFoldDB" id="A0A419EY76"/>
<keyword evidence="9" id="KW-0472">Membrane</keyword>
<dbReference type="PANTHER" id="PTHR43065:SF10">
    <property type="entry name" value="PEROXIDE STRESS-ACTIVATED HISTIDINE KINASE MAK3"/>
    <property type="match status" value="1"/>
</dbReference>
<keyword evidence="5" id="KW-0547">Nucleotide-binding</keyword>
<dbReference type="Pfam" id="PF02518">
    <property type="entry name" value="HATPase_c"/>
    <property type="match status" value="1"/>
</dbReference>
<dbReference type="InterPro" id="IPR005467">
    <property type="entry name" value="His_kinase_dom"/>
</dbReference>
<dbReference type="SUPFAM" id="SSF47384">
    <property type="entry name" value="Homodimeric domain of signal transducing histidine kinase"/>
    <property type="match status" value="1"/>
</dbReference>
<feature type="transmembrane region" description="Helical" evidence="9">
    <location>
        <begin position="148"/>
        <end position="167"/>
    </location>
</feature>
<dbReference type="Gene3D" id="3.30.565.10">
    <property type="entry name" value="Histidine kinase-like ATPase, C-terminal domain"/>
    <property type="match status" value="1"/>
</dbReference>
<dbReference type="InterPro" id="IPR004358">
    <property type="entry name" value="Sig_transdc_His_kin-like_C"/>
</dbReference>
<dbReference type="GO" id="GO:0005524">
    <property type="term" value="F:ATP binding"/>
    <property type="evidence" value="ECO:0007669"/>
    <property type="project" value="UniProtKB-KW"/>
</dbReference>
<keyword evidence="4" id="KW-0808">Transferase</keyword>
<keyword evidence="9" id="KW-0812">Transmembrane</keyword>
<dbReference type="InterPro" id="IPR036097">
    <property type="entry name" value="HisK_dim/P_sf"/>
</dbReference>
<gene>
    <name evidence="11" type="ORF">C4532_09885</name>
</gene>
<dbReference type="CDD" id="cd00082">
    <property type="entry name" value="HisKA"/>
    <property type="match status" value="1"/>
</dbReference>
<evidence type="ECO:0000256" key="4">
    <source>
        <dbReference type="ARBA" id="ARBA00022679"/>
    </source>
</evidence>
<evidence type="ECO:0000259" key="10">
    <source>
        <dbReference type="PROSITE" id="PS50109"/>
    </source>
</evidence>
<dbReference type="SUPFAM" id="SSF55781">
    <property type="entry name" value="GAF domain-like"/>
    <property type="match status" value="1"/>
</dbReference>
<dbReference type="SMART" id="SM00388">
    <property type="entry name" value="HisKA"/>
    <property type="match status" value="1"/>
</dbReference>
<comment type="catalytic activity">
    <reaction evidence="1">
        <text>ATP + protein L-histidine = ADP + protein N-phospho-L-histidine.</text>
        <dbReference type="EC" id="2.7.13.3"/>
    </reaction>
</comment>
<keyword evidence="3" id="KW-0597">Phosphoprotein</keyword>
<evidence type="ECO:0000256" key="2">
    <source>
        <dbReference type="ARBA" id="ARBA00012438"/>
    </source>
</evidence>
<evidence type="ECO:0000256" key="6">
    <source>
        <dbReference type="ARBA" id="ARBA00022777"/>
    </source>
</evidence>
<dbReference type="InterPro" id="IPR003594">
    <property type="entry name" value="HATPase_dom"/>
</dbReference>
<evidence type="ECO:0000313" key="12">
    <source>
        <dbReference type="Proteomes" id="UP000285961"/>
    </source>
</evidence>
<keyword evidence="9" id="KW-1133">Transmembrane helix</keyword>
<proteinExistence type="predicted"/>
<dbReference type="Gene3D" id="1.10.287.130">
    <property type="match status" value="1"/>
</dbReference>
<sequence>MHLNQLMEFIGHFMGAVLQLILIMMMARRKDKRHSEKVFFTLVVAIFIWHAGSFVSTFSELLTGERIIVVGLIWDTASALSMGFVPPLLIHTLLTFLEELPENFFSRWRRTVLFVAYAPLPFFWRAPLRLIQHPELPRAENIMLVTQMFEYWTIVALAIASYMCYKLSTLSRDDVQRRFYISLVRMFVIIFGLMVLTHVLYAKFIPGLGTYFLVACALAPMFPTIIFSYFILRYNYMEYVLKRSIFYSLLAIFVLAVYILGIRQVGDFLERALDIDFRIIEAILVIGLILLIDPVRERLQAAFNALFFREQSYYQRVFAELSHRLGSLQGIEVGRLLRYVANSVQTAMRLSNCKIILLHEENGRLVVEESSSPVQTEEVENIVRHFQKIHAHSISLWQVTDQAVVKEMKNIDATLILPIYRDGRLAGVMSLGPSLQYRELYEGEIEILSILLNHLVTAIDNTRLMQDKLEMERRMLANEKWMSLGRLSGQIAHEVKNPLSSIKAITHVMREELPPDDRFYKDLAMVEGEIDKLTTVVNQLLRGAHPTTQTEKVADLRDIIENVSSVLRPEASHADIRIICQYDNGIPAIKADPVALREIIFNVMNNGIQSMASGGTLTVSVSCLQPDPTTHRRSVLVSIHDTGPGIPEEDMSKIFEPFYTTKEGGTGLGLWIVREKLTDLGGSISVESNGGTTITITIPVEAKTAVGPPATAPNPEQEKPDA</sequence>
<dbReference type="EC" id="2.7.13.3" evidence="2"/>
<dbReference type="PROSITE" id="PS50109">
    <property type="entry name" value="HIS_KIN"/>
    <property type="match status" value="1"/>
</dbReference>
<dbReference type="GO" id="GO:0000155">
    <property type="term" value="F:phosphorelay sensor kinase activity"/>
    <property type="evidence" value="ECO:0007669"/>
    <property type="project" value="InterPro"/>
</dbReference>
<evidence type="ECO:0000256" key="1">
    <source>
        <dbReference type="ARBA" id="ARBA00000085"/>
    </source>
</evidence>
<organism evidence="11 12">
    <name type="scientific">Candidatus Abyssobacteria bacterium SURF_17</name>
    <dbReference type="NCBI Taxonomy" id="2093361"/>
    <lineage>
        <taxon>Bacteria</taxon>
        <taxon>Pseudomonadati</taxon>
        <taxon>Candidatus Hydrogenedentota</taxon>
        <taxon>Candidatus Abyssobacteria</taxon>
    </lineage>
</organism>
<dbReference type="PRINTS" id="PR00344">
    <property type="entry name" value="BCTRLSENSOR"/>
</dbReference>
<dbReference type="SUPFAM" id="SSF55874">
    <property type="entry name" value="ATPase domain of HSP90 chaperone/DNA topoisomerase II/histidine kinase"/>
    <property type="match status" value="1"/>
</dbReference>
<dbReference type="InterPro" id="IPR003661">
    <property type="entry name" value="HisK_dim/P_dom"/>
</dbReference>
<dbReference type="InterPro" id="IPR029016">
    <property type="entry name" value="GAF-like_dom_sf"/>
</dbReference>
<evidence type="ECO:0000256" key="8">
    <source>
        <dbReference type="ARBA" id="ARBA00023012"/>
    </source>
</evidence>
<evidence type="ECO:0000313" key="11">
    <source>
        <dbReference type="EMBL" id="RJP70049.1"/>
    </source>
</evidence>
<comment type="caution">
    <text evidence="11">The sequence shown here is derived from an EMBL/GenBank/DDBJ whole genome shotgun (WGS) entry which is preliminary data.</text>
</comment>
<evidence type="ECO:0000256" key="5">
    <source>
        <dbReference type="ARBA" id="ARBA00022741"/>
    </source>
</evidence>
<dbReference type="Pfam" id="PF00512">
    <property type="entry name" value="HisKA"/>
    <property type="match status" value="1"/>
</dbReference>
<feature type="transmembrane region" description="Helical" evidence="9">
    <location>
        <begin position="111"/>
        <end position="128"/>
    </location>
</feature>
<protein>
    <recommendedName>
        <fullName evidence="2">histidine kinase</fullName>
        <ecNumber evidence="2">2.7.13.3</ecNumber>
    </recommendedName>
</protein>
<feature type="transmembrane region" description="Helical" evidence="9">
    <location>
        <begin position="6"/>
        <end position="26"/>
    </location>
</feature>
<keyword evidence="6" id="KW-0418">Kinase</keyword>
<feature type="transmembrane region" description="Helical" evidence="9">
    <location>
        <begin position="244"/>
        <end position="263"/>
    </location>
</feature>